<dbReference type="EMBL" id="MT141967">
    <property type="protein sequence ID" value="QJA72634.1"/>
    <property type="molecule type" value="Genomic_DNA"/>
</dbReference>
<dbReference type="AlphaFoldDB" id="A0A6M3IUB2"/>
<reference evidence="1" key="1">
    <citation type="submission" date="2020-03" db="EMBL/GenBank/DDBJ databases">
        <title>The deep terrestrial virosphere.</title>
        <authorList>
            <person name="Holmfeldt K."/>
            <person name="Nilsson E."/>
            <person name="Simone D."/>
            <person name="Lopez-Fernandez M."/>
            <person name="Wu X."/>
            <person name="de Brujin I."/>
            <person name="Lundin D."/>
            <person name="Andersson A."/>
            <person name="Bertilsson S."/>
            <person name="Dopson M."/>
        </authorList>
    </citation>
    <scope>NUCLEOTIDE SEQUENCE</scope>
    <source>
        <strain evidence="2">MM415A02660</strain>
        <strain evidence="1">MM415B01042</strain>
    </source>
</reference>
<evidence type="ECO:0000313" key="1">
    <source>
        <dbReference type="EMBL" id="QJA60848.1"/>
    </source>
</evidence>
<accession>A0A6M3IUB2</accession>
<protein>
    <submittedName>
        <fullName evidence="1">Uncharacterized protein</fullName>
    </submittedName>
</protein>
<gene>
    <name evidence="2" type="ORF">MM415A02660_0006</name>
    <name evidence="1" type="ORF">MM415B01042_0023</name>
</gene>
<proteinExistence type="predicted"/>
<name>A0A6M3IUB2_9ZZZZ</name>
<evidence type="ECO:0000313" key="2">
    <source>
        <dbReference type="EMBL" id="QJA72634.1"/>
    </source>
</evidence>
<sequence length="119" mass="14274">MKDNDLHTCMMLPTFMIYQSFRYVLGRRTGVVGMWVDWAINHWMDFPEMEKVFISRELDDAFILFSRDTDNKRKYLGDDCDIAYWVRLRKVINDGIYDDKIACWGNLEKDEVKEDESNN</sequence>
<organism evidence="1">
    <name type="scientific">viral metagenome</name>
    <dbReference type="NCBI Taxonomy" id="1070528"/>
    <lineage>
        <taxon>unclassified sequences</taxon>
        <taxon>metagenomes</taxon>
        <taxon>organismal metagenomes</taxon>
    </lineage>
</organism>
<dbReference type="EMBL" id="MT141422">
    <property type="protein sequence ID" value="QJA60848.1"/>
    <property type="molecule type" value="Genomic_DNA"/>
</dbReference>